<gene>
    <name evidence="6" type="ORF">J2851_004142</name>
</gene>
<dbReference type="SUPFAM" id="SSF49764">
    <property type="entry name" value="HSP20-like chaperones"/>
    <property type="match status" value="1"/>
</dbReference>
<protein>
    <submittedName>
        <fullName evidence="6">Molecular chaperone IbpA</fullName>
    </submittedName>
</protein>
<dbReference type="CDD" id="cd06470">
    <property type="entry name" value="ACD_IbpA-B_like"/>
    <property type="match status" value="1"/>
</dbReference>
<evidence type="ECO:0000259" key="5">
    <source>
        <dbReference type="PROSITE" id="PS01031"/>
    </source>
</evidence>
<proteinExistence type="inferred from homology"/>
<sequence>MIDFTPLFRSTVGFDRLSDLLDDAMRYEPADNYPPYNIEKTGEDAYRITMAVAGFAPEDISITAQPNLLVVAGRKPGRDHVQYLHHGLAMRAFERRFELADYVQVKGANLENGLLSVELARELPEMMKPRTIQIGGASQPTTIEAQPSGSQKAA</sequence>
<dbReference type="EMBL" id="JAGINP010000015">
    <property type="protein sequence ID" value="MBP2294353.1"/>
    <property type="molecule type" value="Genomic_DNA"/>
</dbReference>
<feature type="compositionally biased region" description="Polar residues" evidence="4">
    <location>
        <begin position="136"/>
        <end position="154"/>
    </location>
</feature>
<keyword evidence="7" id="KW-1185">Reference proteome</keyword>
<evidence type="ECO:0000313" key="6">
    <source>
        <dbReference type="EMBL" id="MBP2294353.1"/>
    </source>
</evidence>
<accession>A0ABS4SQG8</accession>
<dbReference type="PROSITE" id="PS01031">
    <property type="entry name" value="SHSP"/>
    <property type="match status" value="1"/>
</dbReference>
<dbReference type="Proteomes" id="UP000781958">
    <property type="component" value="Unassembled WGS sequence"/>
</dbReference>
<dbReference type="PANTHER" id="PTHR47062">
    <property type="match status" value="1"/>
</dbReference>
<keyword evidence="1" id="KW-0346">Stress response</keyword>
<evidence type="ECO:0000256" key="3">
    <source>
        <dbReference type="RuleBase" id="RU003616"/>
    </source>
</evidence>
<dbReference type="PANTHER" id="PTHR47062:SF1">
    <property type="entry name" value="SMALL HEAT SHOCK PROTEIN IBPA"/>
    <property type="match status" value="1"/>
</dbReference>
<dbReference type="Gene3D" id="2.60.40.790">
    <property type="match status" value="1"/>
</dbReference>
<organism evidence="6 7">
    <name type="scientific">Azospirillum rugosum</name>
    <dbReference type="NCBI Taxonomy" id="416170"/>
    <lineage>
        <taxon>Bacteria</taxon>
        <taxon>Pseudomonadati</taxon>
        <taxon>Pseudomonadota</taxon>
        <taxon>Alphaproteobacteria</taxon>
        <taxon>Rhodospirillales</taxon>
        <taxon>Azospirillaceae</taxon>
        <taxon>Azospirillum</taxon>
    </lineage>
</organism>
<evidence type="ECO:0000256" key="1">
    <source>
        <dbReference type="ARBA" id="ARBA00023016"/>
    </source>
</evidence>
<evidence type="ECO:0000256" key="4">
    <source>
        <dbReference type="SAM" id="MobiDB-lite"/>
    </source>
</evidence>
<dbReference type="RefSeq" id="WP_425514313.1">
    <property type="nucleotide sequence ID" value="NZ_JAGINP010000015.1"/>
</dbReference>
<feature type="region of interest" description="Disordered" evidence="4">
    <location>
        <begin position="133"/>
        <end position="154"/>
    </location>
</feature>
<dbReference type="InterPro" id="IPR008978">
    <property type="entry name" value="HSP20-like_chaperone"/>
</dbReference>
<dbReference type="Pfam" id="PF00011">
    <property type="entry name" value="HSP20"/>
    <property type="match status" value="1"/>
</dbReference>
<name>A0ABS4SQG8_9PROT</name>
<feature type="domain" description="SHSP" evidence="5">
    <location>
        <begin position="27"/>
        <end position="137"/>
    </location>
</feature>
<dbReference type="InterPro" id="IPR037913">
    <property type="entry name" value="ACD_IbpA/B"/>
</dbReference>
<comment type="similarity">
    <text evidence="2 3">Belongs to the small heat shock protein (HSP20) family.</text>
</comment>
<evidence type="ECO:0000313" key="7">
    <source>
        <dbReference type="Proteomes" id="UP000781958"/>
    </source>
</evidence>
<reference evidence="6 7" key="1">
    <citation type="submission" date="2021-03" db="EMBL/GenBank/DDBJ databases">
        <title>Genomic Encyclopedia of Type Strains, Phase III (KMG-III): the genomes of soil and plant-associated and newly described type strains.</title>
        <authorList>
            <person name="Whitman W."/>
        </authorList>
    </citation>
    <scope>NUCLEOTIDE SEQUENCE [LARGE SCALE GENOMIC DNA]</scope>
    <source>
        <strain evidence="6 7">IMMIB AFH-6</strain>
    </source>
</reference>
<dbReference type="InterPro" id="IPR002068">
    <property type="entry name" value="A-crystallin/Hsp20_dom"/>
</dbReference>
<evidence type="ECO:0000256" key="2">
    <source>
        <dbReference type="PROSITE-ProRule" id="PRU00285"/>
    </source>
</evidence>
<comment type="caution">
    <text evidence="6">The sequence shown here is derived from an EMBL/GenBank/DDBJ whole genome shotgun (WGS) entry which is preliminary data.</text>
</comment>